<sequence length="282" mass="31566">MARNGICFQANLWALYQLNRPGTCQTILSLQPNLSTVEDIRLCQARAQTPFCYPPNNTRICVPVDNIPIFWPPTFYKSNSEIALQFQFTDQHSQLPNNAGNATLNITLSIWKDASWRGSYLANEKDIRVQLVERKHGSGFDHTTYAGPDLIMMSTARVARPTITEVFPTPSTGAGKSGGGNVATKVGSAVGMCAFLVVVVGGTVLLCLRDRKKKMRARMEREQQLMRDVRRATAQRNVERTVTEVPMVRMEPERRPIEDARGQEDIDVLPPYPGDEPPKYTL</sequence>
<name>A0A6A5W3K6_9PLEO</name>
<keyword evidence="3" id="KW-0812">Transmembrane</keyword>
<dbReference type="AlphaFoldDB" id="A0A6A5W3K6"/>
<reference evidence="4" key="1">
    <citation type="journal article" date="2020" name="Stud. Mycol.">
        <title>101 Dothideomycetes genomes: a test case for predicting lifestyles and emergence of pathogens.</title>
        <authorList>
            <person name="Haridas S."/>
            <person name="Albert R."/>
            <person name="Binder M."/>
            <person name="Bloem J."/>
            <person name="Labutti K."/>
            <person name="Salamov A."/>
            <person name="Andreopoulos B."/>
            <person name="Baker S."/>
            <person name="Barry K."/>
            <person name="Bills G."/>
            <person name="Bluhm B."/>
            <person name="Cannon C."/>
            <person name="Castanera R."/>
            <person name="Culley D."/>
            <person name="Daum C."/>
            <person name="Ezra D."/>
            <person name="Gonzalez J."/>
            <person name="Henrissat B."/>
            <person name="Kuo A."/>
            <person name="Liang C."/>
            <person name="Lipzen A."/>
            <person name="Lutzoni F."/>
            <person name="Magnuson J."/>
            <person name="Mondo S."/>
            <person name="Nolan M."/>
            <person name="Ohm R."/>
            <person name="Pangilinan J."/>
            <person name="Park H.-J."/>
            <person name="Ramirez L."/>
            <person name="Alfaro M."/>
            <person name="Sun H."/>
            <person name="Tritt A."/>
            <person name="Yoshinaga Y."/>
            <person name="Zwiers L.-H."/>
            <person name="Turgeon B."/>
            <person name="Goodwin S."/>
            <person name="Spatafora J."/>
            <person name="Crous P."/>
            <person name="Grigoriev I."/>
        </authorList>
    </citation>
    <scope>NUCLEOTIDE SEQUENCE</scope>
    <source>
        <strain evidence="4">CBS 123094</strain>
    </source>
</reference>
<protein>
    <submittedName>
        <fullName evidence="4">Uncharacterized protein</fullName>
    </submittedName>
</protein>
<evidence type="ECO:0000256" key="1">
    <source>
        <dbReference type="SAM" id="Coils"/>
    </source>
</evidence>
<dbReference type="Proteomes" id="UP000799779">
    <property type="component" value="Unassembled WGS sequence"/>
</dbReference>
<keyword evidence="1" id="KW-0175">Coiled coil</keyword>
<accession>A0A6A5W3K6</accession>
<keyword evidence="3" id="KW-1133">Transmembrane helix</keyword>
<feature type="compositionally biased region" description="Basic and acidic residues" evidence="2">
    <location>
        <begin position="251"/>
        <end position="264"/>
    </location>
</feature>
<evidence type="ECO:0000313" key="5">
    <source>
        <dbReference type="Proteomes" id="UP000799779"/>
    </source>
</evidence>
<keyword evidence="3" id="KW-0472">Membrane</keyword>
<evidence type="ECO:0000256" key="2">
    <source>
        <dbReference type="SAM" id="MobiDB-lite"/>
    </source>
</evidence>
<proteinExistence type="predicted"/>
<gene>
    <name evidence="4" type="ORF">P154DRAFT_537875</name>
</gene>
<keyword evidence="5" id="KW-1185">Reference proteome</keyword>
<evidence type="ECO:0000256" key="3">
    <source>
        <dbReference type="SAM" id="Phobius"/>
    </source>
</evidence>
<dbReference type="EMBL" id="ML977624">
    <property type="protein sequence ID" value="KAF1996502.1"/>
    <property type="molecule type" value="Genomic_DNA"/>
</dbReference>
<feature type="coiled-coil region" evidence="1">
    <location>
        <begin position="205"/>
        <end position="232"/>
    </location>
</feature>
<evidence type="ECO:0000313" key="4">
    <source>
        <dbReference type="EMBL" id="KAF1996502.1"/>
    </source>
</evidence>
<organism evidence="4 5">
    <name type="scientific">Amniculicola lignicola CBS 123094</name>
    <dbReference type="NCBI Taxonomy" id="1392246"/>
    <lineage>
        <taxon>Eukaryota</taxon>
        <taxon>Fungi</taxon>
        <taxon>Dikarya</taxon>
        <taxon>Ascomycota</taxon>
        <taxon>Pezizomycotina</taxon>
        <taxon>Dothideomycetes</taxon>
        <taxon>Pleosporomycetidae</taxon>
        <taxon>Pleosporales</taxon>
        <taxon>Amniculicolaceae</taxon>
        <taxon>Amniculicola</taxon>
    </lineage>
</organism>
<dbReference type="OrthoDB" id="3794713at2759"/>
<feature type="transmembrane region" description="Helical" evidence="3">
    <location>
        <begin position="186"/>
        <end position="208"/>
    </location>
</feature>
<feature type="region of interest" description="Disordered" evidence="2">
    <location>
        <begin position="251"/>
        <end position="282"/>
    </location>
</feature>